<evidence type="ECO:0000259" key="1">
    <source>
        <dbReference type="Pfam" id="PF22518"/>
    </source>
</evidence>
<comment type="caution">
    <text evidence="2">The sequence shown here is derived from an EMBL/GenBank/DDBJ whole genome shotgun (WGS) entry which is preliminary data.</text>
</comment>
<dbReference type="RefSeq" id="WP_006168715.1">
    <property type="nucleotide sequence ID" value="NZ_AOIN01000086.1"/>
</dbReference>
<dbReference type="Pfam" id="PF22518">
    <property type="entry name" value="DUF6997"/>
    <property type="match status" value="1"/>
</dbReference>
<evidence type="ECO:0000313" key="2">
    <source>
        <dbReference type="EMBL" id="ELY96122.1"/>
    </source>
</evidence>
<name>M0AE29_9EURY</name>
<reference evidence="2 3" key="1">
    <citation type="journal article" date="2014" name="PLoS Genet.">
        <title>Phylogenetically driven sequencing of extremely halophilic archaea reveals strategies for static and dynamic osmo-response.</title>
        <authorList>
            <person name="Becker E.A."/>
            <person name="Seitzer P.M."/>
            <person name="Tritt A."/>
            <person name="Larsen D."/>
            <person name="Krusor M."/>
            <person name="Yao A.I."/>
            <person name="Wu D."/>
            <person name="Madern D."/>
            <person name="Eisen J.A."/>
            <person name="Darling A.E."/>
            <person name="Facciotti M.T."/>
        </authorList>
    </citation>
    <scope>NUCLEOTIDE SEQUENCE [LARGE SCALE GENOMIC DNA]</scope>
    <source>
        <strain evidence="2 3">JCM 10990</strain>
    </source>
</reference>
<protein>
    <recommendedName>
        <fullName evidence="1">DUF6997 domain-containing protein</fullName>
    </recommendedName>
</protein>
<dbReference type="Proteomes" id="UP000011693">
    <property type="component" value="Unassembled WGS sequence"/>
</dbReference>
<gene>
    <name evidence="2" type="ORF">C482_16138</name>
</gene>
<sequence>MSSVFGPALDELAATAQQVLGPRSFRDYVSTHDLDATRTARYISVDSLADLAPELREAGAMVLRMGSAPNGTGTAFVLVDGPNGMADFFLHDDVLFGGLASDPVPSVVEQAQLLNFSVLPSLSETSLVNLGLASGVLSHALDLDTTGALTPPATGRSTFTFDLRPHSVLEPTVTHRTGQVETDTLFVERRDGDPTLFVVEAKTGPRATLAKHKLVYPILAVADSVPLDIEIVPVYLRCRQTDETITFDVAECSFPDPRQQVPGVDELEVVRSSVVEHDVPDA</sequence>
<dbReference type="PATRIC" id="fig|1227492.4.peg.3210"/>
<accession>M0AE29</accession>
<dbReference type="AlphaFoldDB" id="M0AE29"/>
<organism evidence="2 3">
    <name type="scientific">Natrialba chahannaoensis JCM 10990</name>
    <dbReference type="NCBI Taxonomy" id="1227492"/>
    <lineage>
        <taxon>Archaea</taxon>
        <taxon>Methanobacteriati</taxon>
        <taxon>Methanobacteriota</taxon>
        <taxon>Stenosarchaea group</taxon>
        <taxon>Halobacteria</taxon>
        <taxon>Halobacteriales</taxon>
        <taxon>Natrialbaceae</taxon>
        <taxon>Natrialba</taxon>
    </lineage>
</organism>
<proteinExistence type="predicted"/>
<keyword evidence="3" id="KW-1185">Reference proteome</keyword>
<dbReference type="InterPro" id="IPR054266">
    <property type="entry name" value="DUF6997"/>
</dbReference>
<dbReference type="EMBL" id="AOIN01000086">
    <property type="protein sequence ID" value="ELY96122.1"/>
    <property type="molecule type" value="Genomic_DNA"/>
</dbReference>
<evidence type="ECO:0000313" key="3">
    <source>
        <dbReference type="Proteomes" id="UP000011693"/>
    </source>
</evidence>
<dbReference type="OrthoDB" id="169816at2157"/>
<feature type="domain" description="DUF6997" evidence="1">
    <location>
        <begin position="114"/>
        <end position="258"/>
    </location>
</feature>